<keyword evidence="1" id="KW-1133">Transmembrane helix</keyword>
<gene>
    <name evidence="2" type="ORF">PDPUS_1_02200</name>
</gene>
<reference evidence="3" key="1">
    <citation type="submission" date="2017-05" db="EMBL/GenBank/DDBJ databases">
        <title>Whole genome sequence of fish pathogenic bacteria, Photobacterium damselae subsp. piscicida, strain 91-197, isolated from hybrid striped bass (Morone sp.) in USA.</title>
        <authorList>
            <person name="Teru Y."/>
            <person name="Hikima J."/>
            <person name="Kono T."/>
            <person name="Sakai M."/>
            <person name="Takano T."/>
            <person name="Hawke J.P."/>
            <person name="Takeyama H."/>
            <person name="Aoki T."/>
        </authorList>
    </citation>
    <scope>NUCLEOTIDE SEQUENCE [LARGE SCALE GENOMIC DNA]</scope>
    <source>
        <strain evidence="3">91-197</strain>
    </source>
</reference>
<dbReference type="AlphaFoldDB" id="A0AAD1CFU2"/>
<evidence type="ECO:0000256" key="1">
    <source>
        <dbReference type="SAM" id="Phobius"/>
    </source>
</evidence>
<proteinExistence type="predicted"/>
<evidence type="ECO:0000313" key="2">
    <source>
        <dbReference type="EMBL" id="BAX53574.1"/>
    </source>
</evidence>
<name>A0AAD1CFU2_PHODP</name>
<sequence length="63" mass="7029">MFKNLFASLQKVGKALMLPVSVLPVAGILLGVGAANFSWLPDILKLWHRQVVLCLVKCLYYLQ</sequence>
<organism evidence="2 3">
    <name type="scientific">Photobacterium damsela subsp. piscicida</name>
    <name type="common">Pasteurella piscicida</name>
    <dbReference type="NCBI Taxonomy" id="38294"/>
    <lineage>
        <taxon>Bacteria</taxon>
        <taxon>Pseudomonadati</taxon>
        <taxon>Pseudomonadota</taxon>
        <taxon>Gammaproteobacteria</taxon>
        <taxon>Vibrionales</taxon>
        <taxon>Vibrionaceae</taxon>
        <taxon>Photobacterium</taxon>
    </lineage>
</organism>
<evidence type="ECO:0000313" key="3">
    <source>
        <dbReference type="Proteomes" id="UP000218676"/>
    </source>
</evidence>
<dbReference type="EMBL" id="AP018045">
    <property type="protein sequence ID" value="BAX53574.1"/>
    <property type="molecule type" value="Genomic_DNA"/>
</dbReference>
<feature type="transmembrane region" description="Helical" evidence="1">
    <location>
        <begin position="12"/>
        <end position="34"/>
    </location>
</feature>
<accession>A0AAD1CFU2</accession>
<keyword evidence="1" id="KW-0812">Transmembrane</keyword>
<keyword evidence="1" id="KW-0472">Membrane</keyword>
<protein>
    <submittedName>
        <fullName evidence="2">PTS system glucose-specific EIICB component</fullName>
    </submittedName>
</protein>
<dbReference type="Proteomes" id="UP000218676">
    <property type="component" value="Chromosome 1"/>
</dbReference>